<dbReference type="InterPro" id="IPR007197">
    <property type="entry name" value="rSAM"/>
</dbReference>
<comment type="similarity">
    <text evidence="8">Belongs to the radical SAM superfamily. Lipoyl synthase family.</text>
</comment>
<dbReference type="RefSeq" id="WP_012663574.1">
    <property type="nucleotide sequence ID" value="NC_012115.1"/>
</dbReference>
<keyword evidence="11" id="KW-1185">Reference proteome</keyword>
<dbReference type="PANTHER" id="PTHR10949:SF0">
    <property type="entry name" value="LIPOYL SYNTHASE, MITOCHONDRIAL"/>
    <property type="match status" value="1"/>
</dbReference>
<dbReference type="Gene3D" id="3.20.20.70">
    <property type="entry name" value="Aldolase class I"/>
    <property type="match status" value="1"/>
</dbReference>
<comment type="subcellular location">
    <subcellularLocation>
        <location evidence="8">Cytoplasm</location>
    </subcellularLocation>
</comment>
<name>B9L971_NAUPA</name>
<evidence type="ECO:0000256" key="5">
    <source>
        <dbReference type="ARBA" id="ARBA00023004"/>
    </source>
</evidence>
<evidence type="ECO:0000256" key="1">
    <source>
        <dbReference type="ARBA" id="ARBA00022485"/>
    </source>
</evidence>
<keyword evidence="8" id="KW-0963">Cytoplasm</keyword>
<accession>B9L971</accession>
<dbReference type="InterPro" id="IPR058240">
    <property type="entry name" value="rSAM_sf"/>
</dbReference>
<evidence type="ECO:0000256" key="6">
    <source>
        <dbReference type="ARBA" id="ARBA00023014"/>
    </source>
</evidence>
<dbReference type="InterPro" id="IPR003698">
    <property type="entry name" value="Lipoyl_synth"/>
</dbReference>
<feature type="binding site" evidence="8">
    <location>
        <position position="59"/>
    </location>
    <ligand>
        <name>[4Fe-4S] cluster</name>
        <dbReference type="ChEBI" id="CHEBI:49883"/>
        <label>2</label>
        <note>4Fe-4S-S-AdoMet</note>
    </ligand>
</feature>
<dbReference type="Proteomes" id="UP000000448">
    <property type="component" value="Chromosome"/>
</dbReference>
<dbReference type="GO" id="GO:0009249">
    <property type="term" value="P:protein lipoylation"/>
    <property type="evidence" value="ECO:0007669"/>
    <property type="project" value="UniProtKB-UniRule"/>
</dbReference>
<organism evidence="10 11">
    <name type="scientific">Nautilia profundicola (strain ATCC BAA-1463 / DSM 18972 / AmH)</name>
    <dbReference type="NCBI Taxonomy" id="598659"/>
    <lineage>
        <taxon>Bacteria</taxon>
        <taxon>Pseudomonadati</taxon>
        <taxon>Campylobacterota</taxon>
        <taxon>Epsilonproteobacteria</taxon>
        <taxon>Nautiliales</taxon>
        <taxon>Nautiliaceae</taxon>
        <taxon>Nautilia</taxon>
    </lineage>
</organism>
<feature type="binding site" evidence="8">
    <location>
        <position position="62"/>
    </location>
    <ligand>
        <name>[4Fe-4S] cluster</name>
        <dbReference type="ChEBI" id="CHEBI:49883"/>
        <label>2</label>
        <note>4Fe-4S-S-AdoMet</note>
    </ligand>
</feature>
<dbReference type="NCBIfam" id="NF004019">
    <property type="entry name" value="PRK05481.1"/>
    <property type="match status" value="1"/>
</dbReference>
<dbReference type="SMART" id="SM00729">
    <property type="entry name" value="Elp3"/>
    <property type="match status" value="1"/>
</dbReference>
<dbReference type="HAMAP" id="MF_00206">
    <property type="entry name" value="Lipoyl_synth"/>
    <property type="match status" value="1"/>
</dbReference>
<comment type="catalytic activity">
    <reaction evidence="7 8">
        <text>[[Fe-S] cluster scaffold protein carrying a second [4Fe-4S](2+) cluster] + N(6)-octanoyl-L-lysyl-[protein] + 2 oxidized [2Fe-2S]-[ferredoxin] + 2 S-adenosyl-L-methionine + 4 H(+) = [[Fe-S] cluster scaffold protein] + N(6)-[(R)-dihydrolipoyl]-L-lysyl-[protein] + 4 Fe(3+) + 2 hydrogen sulfide + 2 5'-deoxyadenosine + 2 L-methionine + 2 reduced [2Fe-2S]-[ferredoxin]</text>
        <dbReference type="Rhea" id="RHEA:16585"/>
        <dbReference type="Rhea" id="RHEA-COMP:9928"/>
        <dbReference type="Rhea" id="RHEA-COMP:10000"/>
        <dbReference type="Rhea" id="RHEA-COMP:10001"/>
        <dbReference type="Rhea" id="RHEA-COMP:10475"/>
        <dbReference type="Rhea" id="RHEA-COMP:14568"/>
        <dbReference type="Rhea" id="RHEA-COMP:14569"/>
        <dbReference type="ChEBI" id="CHEBI:15378"/>
        <dbReference type="ChEBI" id="CHEBI:17319"/>
        <dbReference type="ChEBI" id="CHEBI:29034"/>
        <dbReference type="ChEBI" id="CHEBI:29919"/>
        <dbReference type="ChEBI" id="CHEBI:33722"/>
        <dbReference type="ChEBI" id="CHEBI:33737"/>
        <dbReference type="ChEBI" id="CHEBI:33738"/>
        <dbReference type="ChEBI" id="CHEBI:57844"/>
        <dbReference type="ChEBI" id="CHEBI:59789"/>
        <dbReference type="ChEBI" id="CHEBI:78809"/>
        <dbReference type="ChEBI" id="CHEBI:83100"/>
        <dbReference type="EC" id="2.8.1.8"/>
    </reaction>
</comment>
<dbReference type="InterPro" id="IPR013785">
    <property type="entry name" value="Aldolase_TIM"/>
</dbReference>
<gene>
    <name evidence="8" type="primary">lipA</name>
    <name evidence="10" type="ordered locus">NAMH_0776</name>
</gene>
<evidence type="ECO:0000259" key="9">
    <source>
        <dbReference type="PROSITE" id="PS51918"/>
    </source>
</evidence>
<dbReference type="PANTHER" id="PTHR10949">
    <property type="entry name" value="LIPOYL SYNTHASE"/>
    <property type="match status" value="1"/>
</dbReference>
<evidence type="ECO:0000313" key="10">
    <source>
        <dbReference type="EMBL" id="ACM92202.1"/>
    </source>
</evidence>
<feature type="binding site" evidence="8">
    <location>
        <position position="265"/>
    </location>
    <ligand>
        <name>[4Fe-4S] cluster</name>
        <dbReference type="ChEBI" id="CHEBI:49883"/>
        <label>1</label>
    </ligand>
</feature>
<keyword evidence="5 8" id="KW-0408">Iron</keyword>
<dbReference type="GO" id="GO:0046872">
    <property type="term" value="F:metal ion binding"/>
    <property type="evidence" value="ECO:0007669"/>
    <property type="project" value="UniProtKB-KW"/>
</dbReference>
<dbReference type="UniPathway" id="UPA00538">
    <property type="reaction ID" value="UER00593"/>
</dbReference>
<dbReference type="GO" id="GO:0051539">
    <property type="term" value="F:4 iron, 4 sulfur cluster binding"/>
    <property type="evidence" value="ECO:0007669"/>
    <property type="project" value="UniProtKB-UniRule"/>
</dbReference>
<dbReference type="STRING" id="598659.NAMH_0776"/>
<evidence type="ECO:0000256" key="4">
    <source>
        <dbReference type="ARBA" id="ARBA00022723"/>
    </source>
</evidence>
<evidence type="ECO:0000256" key="2">
    <source>
        <dbReference type="ARBA" id="ARBA00022679"/>
    </source>
</evidence>
<dbReference type="EMBL" id="CP001279">
    <property type="protein sequence ID" value="ACM92202.1"/>
    <property type="molecule type" value="Genomic_DNA"/>
</dbReference>
<evidence type="ECO:0000256" key="8">
    <source>
        <dbReference type="HAMAP-Rule" id="MF_00206"/>
    </source>
</evidence>
<dbReference type="HOGENOM" id="CLU_033144_2_1_7"/>
<feature type="domain" description="Radical SAM core" evidence="9">
    <location>
        <begin position="41"/>
        <end position="254"/>
    </location>
</feature>
<dbReference type="GO" id="GO:0005737">
    <property type="term" value="C:cytoplasm"/>
    <property type="evidence" value="ECO:0007669"/>
    <property type="project" value="UniProtKB-SubCell"/>
</dbReference>
<sequence length="271" mass="30152">MKPKTKAPAFEHIKKTYEIINKLGINTVCYASKCPNIGECFERGTATFMILGNVCTRNCRFCNVKSGKPSAIDPEEPLKIAKAVKDLNLSYTVITSVDRDDLSDYGSTHFANVINTIKDLNPGVKIESLTPDFKGDINALNAVCASASYKLAHNIETVKRLHKILKPQSSYTLSLKVLEYYSKFKPTKSSIIVGFGESFEELESTMKDLINSGVKQLTIGQYLRPSDKHFEVVKYYSDDEFEILKNTALNLGFEAVVSGAVVRSSYYADIL</sequence>
<dbReference type="eggNOG" id="COG0320">
    <property type="taxonomic scope" value="Bacteria"/>
</dbReference>
<evidence type="ECO:0000256" key="7">
    <source>
        <dbReference type="ARBA" id="ARBA00047326"/>
    </source>
</evidence>
<reference evidence="10 11" key="1">
    <citation type="journal article" date="2009" name="PLoS Genet.">
        <title>Adaptations to submarine hydrothermal environments exemplified by the genome of Nautilia profundicola.</title>
        <authorList>
            <person name="Campbell B.J."/>
            <person name="Smith J.L."/>
            <person name="Hanson T.E."/>
            <person name="Klotz M.G."/>
            <person name="Stein L.Y."/>
            <person name="Lee C.K."/>
            <person name="Wu D."/>
            <person name="Robinson J.M."/>
            <person name="Khouri H.M."/>
            <person name="Eisen J.A."/>
            <person name="Cary S.C."/>
        </authorList>
    </citation>
    <scope>NUCLEOTIDE SEQUENCE [LARGE SCALE GENOMIC DNA]</scope>
    <source>
        <strain evidence="11">ATCC BAA-1463 / DSM 18972 / AmH</strain>
    </source>
</reference>
<dbReference type="SFLD" id="SFLDS00029">
    <property type="entry name" value="Radical_SAM"/>
    <property type="match status" value="1"/>
</dbReference>
<comment type="cofactor">
    <cofactor evidence="8">
        <name>[4Fe-4S] cluster</name>
        <dbReference type="ChEBI" id="CHEBI:49883"/>
    </cofactor>
    <text evidence="8">Binds 2 [4Fe-4S] clusters per subunit. One cluster is coordinated with 3 cysteines and an exchangeable S-adenosyl-L-methionine.</text>
</comment>
<dbReference type="AlphaFoldDB" id="B9L971"/>
<keyword evidence="3 8" id="KW-0949">S-adenosyl-L-methionine</keyword>
<feature type="binding site" evidence="8">
    <location>
        <position position="34"/>
    </location>
    <ligand>
        <name>[4Fe-4S] cluster</name>
        <dbReference type="ChEBI" id="CHEBI:49883"/>
        <label>1</label>
    </ligand>
</feature>
<comment type="pathway">
    <text evidence="8">Protein modification; protein lipoylation via endogenous pathway; protein N(6)-(lipoyl)lysine from octanoyl-[acyl-carrier-protein]: step 2/2.</text>
</comment>
<keyword evidence="6 8" id="KW-0411">Iron-sulfur</keyword>
<evidence type="ECO:0000256" key="3">
    <source>
        <dbReference type="ARBA" id="ARBA00022691"/>
    </source>
</evidence>
<dbReference type="EC" id="2.8.1.8" evidence="8"/>
<feature type="binding site" evidence="8">
    <location>
        <position position="29"/>
    </location>
    <ligand>
        <name>[4Fe-4S] cluster</name>
        <dbReference type="ChEBI" id="CHEBI:49883"/>
        <label>1</label>
    </ligand>
</feature>
<comment type="function">
    <text evidence="8">Catalyzes the radical-mediated insertion of two sulfur atoms into the C-6 and C-8 positions of the octanoyl moiety bound to the lipoyl domains of lipoate-dependent enzymes, thereby converting the octanoylated domains into lipoylated derivatives.</text>
</comment>
<dbReference type="Pfam" id="PF04055">
    <property type="entry name" value="Radical_SAM"/>
    <property type="match status" value="1"/>
</dbReference>
<dbReference type="KEGG" id="nam:NAMH_0776"/>
<dbReference type="NCBIfam" id="NF009544">
    <property type="entry name" value="PRK12928.1"/>
    <property type="match status" value="1"/>
</dbReference>
<feature type="binding site" evidence="8">
    <location>
        <position position="40"/>
    </location>
    <ligand>
        <name>[4Fe-4S] cluster</name>
        <dbReference type="ChEBI" id="CHEBI:49883"/>
        <label>1</label>
    </ligand>
</feature>
<keyword evidence="4 8" id="KW-0479">Metal-binding</keyword>
<dbReference type="PROSITE" id="PS51918">
    <property type="entry name" value="RADICAL_SAM"/>
    <property type="match status" value="1"/>
</dbReference>
<keyword evidence="1 8" id="KW-0004">4Fe-4S</keyword>
<dbReference type="SUPFAM" id="SSF102114">
    <property type="entry name" value="Radical SAM enzymes"/>
    <property type="match status" value="1"/>
</dbReference>
<feature type="binding site" evidence="8">
    <location>
        <position position="55"/>
    </location>
    <ligand>
        <name>[4Fe-4S] cluster</name>
        <dbReference type="ChEBI" id="CHEBI:49883"/>
        <label>2</label>
        <note>4Fe-4S-S-AdoMet</note>
    </ligand>
</feature>
<dbReference type="InterPro" id="IPR006638">
    <property type="entry name" value="Elp3/MiaA/NifB-like_rSAM"/>
</dbReference>
<dbReference type="GO" id="GO:0016992">
    <property type="term" value="F:lipoate synthase activity"/>
    <property type="evidence" value="ECO:0007669"/>
    <property type="project" value="UniProtKB-UniRule"/>
</dbReference>
<evidence type="ECO:0000313" key="11">
    <source>
        <dbReference type="Proteomes" id="UP000000448"/>
    </source>
</evidence>
<proteinExistence type="inferred from homology"/>
<dbReference type="OrthoDB" id="9787898at2"/>
<dbReference type="NCBIfam" id="TIGR00510">
    <property type="entry name" value="lipA"/>
    <property type="match status" value="1"/>
</dbReference>
<protein>
    <recommendedName>
        <fullName evidence="8">Lipoyl synthase</fullName>
        <ecNumber evidence="8">2.8.1.8</ecNumber>
    </recommendedName>
    <alternativeName>
        <fullName evidence="8">Lip-syn</fullName>
        <shortName evidence="8">LS</shortName>
    </alternativeName>
    <alternativeName>
        <fullName evidence="8">Lipoate synthase</fullName>
    </alternativeName>
    <alternativeName>
        <fullName evidence="8">Lipoic acid synthase</fullName>
    </alternativeName>
    <alternativeName>
        <fullName evidence="8">Sulfur insertion protein LipA</fullName>
    </alternativeName>
</protein>
<keyword evidence="2 8" id="KW-0808">Transferase</keyword>